<evidence type="ECO:0000259" key="5">
    <source>
        <dbReference type="PROSITE" id="PS51934"/>
    </source>
</evidence>
<evidence type="ECO:0000256" key="3">
    <source>
        <dbReference type="ARBA" id="ARBA00022801"/>
    </source>
</evidence>
<evidence type="ECO:0000313" key="6">
    <source>
        <dbReference type="EMBL" id="KAK7483496.1"/>
    </source>
</evidence>
<dbReference type="InterPro" id="IPR051496">
    <property type="entry name" value="H-rev107_PLA/AT"/>
</dbReference>
<dbReference type="PANTHER" id="PTHR13943">
    <property type="entry name" value="HRAS-LIKE SUPPRESSOR - RELATED"/>
    <property type="match status" value="1"/>
</dbReference>
<dbReference type="PANTHER" id="PTHR13943:SF77">
    <property type="entry name" value="LRAT DOMAIN-CONTAINING PROTEIN"/>
    <property type="match status" value="1"/>
</dbReference>
<keyword evidence="2" id="KW-0808">Transferase</keyword>
<dbReference type="InterPro" id="IPR007053">
    <property type="entry name" value="LRAT_dom"/>
</dbReference>
<dbReference type="Proteomes" id="UP001519460">
    <property type="component" value="Unassembled WGS sequence"/>
</dbReference>
<evidence type="ECO:0000313" key="7">
    <source>
        <dbReference type="Proteomes" id="UP001519460"/>
    </source>
</evidence>
<comment type="caution">
    <text evidence="6">The sequence shown here is derived from an EMBL/GenBank/DDBJ whole genome shotgun (WGS) entry which is preliminary data.</text>
</comment>
<dbReference type="Pfam" id="PF04970">
    <property type="entry name" value="LRAT"/>
    <property type="match status" value="1"/>
</dbReference>
<name>A0ABD0K8T4_9CAEN</name>
<evidence type="ECO:0000256" key="2">
    <source>
        <dbReference type="ARBA" id="ARBA00022679"/>
    </source>
</evidence>
<proteinExistence type="inferred from homology"/>
<evidence type="ECO:0000256" key="1">
    <source>
        <dbReference type="ARBA" id="ARBA00007824"/>
    </source>
</evidence>
<dbReference type="Gene3D" id="3.90.1720.10">
    <property type="entry name" value="endopeptidase domain like (from Nostoc punctiforme)"/>
    <property type="match status" value="1"/>
</dbReference>
<dbReference type="GO" id="GO:0006629">
    <property type="term" value="P:lipid metabolic process"/>
    <property type="evidence" value="ECO:0007669"/>
    <property type="project" value="UniProtKB-KW"/>
</dbReference>
<dbReference type="PROSITE" id="PS51934">
    <property type="entry name" value="LRAT"/>
    <property type="match status" value="1"/>
</dbReference>
<sequence length="183" mass="20456">MAKSSAFKSGQASTELRKHNEELLDELEDGDLIEFPRGVYSHWAVYVGDGYVVHLAGDENDGINAQMNPAVIGSLSGKRNNKATVRKDDFWDVVGDSRAEKNNSKDRRYKPRPKKEIVRNALESVGKVGYNLLEENCEHFATWCRYELAVSDQANAIKMLLGALGLGLRRNPIVEFLGQAVFQ</sequence>
<feature type="domain" description="LRAT" evidence="5">
    <location>
        <begin position="32"/>
        <end position="153"/>
    </location>
</feature>
<dbReference type="EMBL" id="JACVVK020000226">
    <property type="protein sequence ID" value="KAK7483496.1"/>
    <property type="molecule type" value="Genomic_DNA"/>
</dbReference>
<dbReference type="GO" id="GO:0016787">
    <property type="term" value="F:hydrolase activity"/>
    <property type="evidence" value="ECO:0007669"/>
    <property type="project" value="UniProtKB-KW"/>
</dbReference>
<dbReference type="GO" id="GO:0016740">
    <property type="term" value="F:transferase activity"/>
    <property type="evidence" value="ECO:0007669"/>
    <property type="project" value="UniProtKB-KW"/>
</dbReference>
<organism evidence="6 7">
    <name type="scientific">Batillaria attramentaria</name>
    <dbReference type="NCBI Taxonomy" id="370345"/>
    <lineage>
        <taxon>Eukaryota</taxon>
        <taxon>Metazoa</taxon>
        <taxon>Spiralia</taxon>
        <taxon>Lophotrochozoa</taxon>
        <taxon>Mollusca</taxon>
        <taxon>Gastropoda</taxon>
        <taxon>Caenogastropoda</taxon>
        <taxon>Sorbeoconcha</taxon>
        <taxon>Cerithioidea</taxon>
        <taxon>Batillariidae</taxon>
        <taxon>Batillaria</taxon>
    </lineage>
</organism>
<dbReference type="AlphaFoldDB" id="A0ABD0K8T4"/>
<protein>
    <recommendedName>
        <fullName evidence="5">LRAT domain-containing protein</fullName>
    </recommendedName>
</protein>
<keyword evidence="3" id="KW-0378">Hydrolase</keyword>
<gene>
    <name evidence="6" type="ORF">BaRGS_00025295</name>
</gene>
<accession>A0ABD0K8T4</accession>
<keyword evidence="4" id="KW-0443">Lipid metabolism</keyword>
<keyword evidence="7" id="KW-1185">Reference proteome</keyword>
<comment type="similarity">
    <text evidence="1">Belongs to the H-rev107 family.</text>
</comment>
<reference evidence="6 7" key="1">
    <citation type="journal article" date="2023" name="Sci. Data">
        <title>Genome assembly of the Korean intertidal mud-creeper Batillaria attramentaria.</title>
        <authorList>
            <person name="Patra A.K."/>
            <person name="Ho P.T."/>
            <person name="Jun S."/>
            <person name="Lee S.J."/>
            <person name="Kim Y."/>
            <person name="Won Y.J."/>
        </authorList>
    </citation>
    <scope>NUCLEOTIDE SEQUENCE [LARGE SCALE GENOMIC DNA]</scope>
    <source>
        <strain evidence="6">Wonlab-2016</strain>
    </source>
</reference>
<evidence type="ECO:0000256" key="4">
    <source>
        <dbReference type="ARBA" id="ARBA00023098"/>
    </source>
</evidence>